<comment type="subcellular location">
    <subcellularLocation>
        <location evidence="1">Nucleus</location>
    </subcellularLocation>
</comment>
<dbReference type="CDD" id="cd00067">
    <property type="entry name" value="GAL4"/>
    <property type="match status" value="1"/>
</dbReference>
<dbReference type="InterPro" id="IPR007219">
    <property type="entry name" value="XnlR_reg_dom"/>
</dbReference>
<dbReference type="SMART" id="SM00906">
    <property type="entry name" value="Fungal_trans"/>
    <property type="match status" value="1"/>
</dbReference>
<accession>W0TYR5</accession>
<dbReference type="GeneID" id="8998438"/>
<evidence type="ECO:0000256" key="1">
    <source>
        <dbReference type="ARBA" id="ARBA00004123"/>
    </source>
</evidence>
<dbReference type="Pfam" id="PF04082">
    <property type="entry name" value="Fungal_trans"/>
    <property type="match status" value="1"/>
</dbReference>
<keyword evidence="10" id="KW-1185">Reference proteome</keyword>
<evidence type="ECO:0000256" key="5">
    <source>
        <dbReference type="ARBA" id="ARBA00023125"/>
    </source>
</evidence>
<keyword evidence="3" id="KW-0862">Zinc</keyword>
<dbReference type="KEGG" id="dha:DEHA2D01320g"/>
<dbReference type="VEuPathDB" id="FungiDB:DEHA2D01320g"/>
<protein>
    <submittedName>
        <fullName evidence="9">DEHA2D01320p</fullName>
    </submittedName>
</protein>
<dbReference type="InterPro" id="IPR051615">
    <property type="entry name" value="Transcr_Regulatory_Elem"/>
</dbReference>
<keyword evidence="2" id="KW-0479">Metal-binding</keyword>
<evidence type="ECO:0000256" key="4">
    <source>
        <dbReference type="ARBA" id="ARBA00023015"/>
    </source>
</evidence>
<name>W0TYR5_DEBHA</name>
<dbReference type="eggNOG" id="ENOG502QTSE">
    <property type="taxonomic scope" value="Eukaryota"/>
</dbReference>
<evidence type="ECO:0000256" key="7">
    <source>
        <dbReference type="ARBA" id="ARBA00023242"/>
    </source>
</evidence>
<dbReference type="EMBL" id="CR382136">
    <property type="protein sequence ID" value="CAG86654.4"/>
    <property type="molecule type" value="Genomic_DNA"/>
</dbReference>
<dbReference type="InterPro" id="IPR001138">
    <property type="entry name" value="Zn2Cys6_DnaBD"/>
</dbReference>
<dbReference type="Gene3D" id="4.10.240.10">
    <property type="entry name" value="Zn(2)-C6 fungal-type DNA-binding domain"/>
    <property type="match status" value="1"/>
</dbReference>
<keyword evidence="7" id="KW-0539">Nucleus</keyword>
<dbReference type="Proteomes" id="UP000000599">
    <property type="component" value="Chromosome D"/>
</dbReference>
<dbReference type="PANTHER" id="PTHR31313:SF81">
    <property type="entry name" value="TY1 ENHANCER ACTIVATOR"/>
    <property type="match status" value="1"/>
</dbReference>
<sequence>MAVTKRKVSKCSIACLRCRTRKIKCDRMTPCKNCTAADTKCEKSSIDSDGRKKRYRNLYVKALECQVETLESVVSSLVHIKDLVDKDHVNYSPFNKNEESQYQDGEMKANRILSNNSEILLEDKTNISIYEDIVPPMPKAAAHLDKNAALANYEELETNKDIAECLDNFFTWQYFDMNFYVDRKRFFKEFHRKTEGETVGEFCSEDLIYALSAIGAKLSSNEELQKKSTDFYTAAKKIIFSEKYLYPCSTTIQSLLYLSVYDNTYNDSSCWMLSGLAFRMGLHLGFDRLLYKETSNSMASVTIKAENRVFWGCFIYDHYNSLLLGRPVTFKSSASLREFLSLEREENFSEKYSIDNTTFVMFKMIELFTLSEPFVQTLNSADETDNKTVQNLESLLRTQTLNNINLQLMRWKNDIEFGILWNKDSANSTDQDLSMLALNYYYYLTVLCINRPFAPIKTGKASISKEIRQSLEYSTELSVACIKEVVASLRVFSERMQSFKYLTVTMIYTIVLSLNYILLCDTNVMVNIEGLREDFEYLLSVLKTASNHWKTASRSYELILTKMRQKYPSYYEEMFKLKSKLEATRSQSNDTQCNYDFSEYSGIMEDYNVAVPSTADSILDTHELWNNKIDFRALDFLDANITSWSHVFPDLYK</sequence>
<dbReference type="Pfam" id="PF00172">
    <property type="entry name" value="Zn_clus"/>
    <property type="match status" value="1"/>
</dbReference>
<dbReference type="PANTHER" id="PTHR31313">
    <property type="entry name" value="TY1 ENHANCER ACTIVATOR"/>
    <property type="match status" value="1"/>
</dbReference>
<proteinExistence type="predicted"/>
<feature type="domain" description="Zn(2)-C6 fungal-type" evidence="8">
    <location>
        <begin position="14"/>
        <end position="41"/>
    </location>
</feature>
<dbReference type="HOGENOM" id="CLU_015811_1_0_1"/>
<dbReference type="SUPFAM" id="SSF57701">
    <property type="entry name" value="Zn2/Cys6 DNA-binding domain"/>
    <property type="match status" value="1"/>
</dbReference>
<dbReference type="AlphaFoldDB" id="W0TYR5"/>
<dbReference type="STRING" id="284592.W0TYR5"/>
<dbReference type="PROSITE" id="PS50048">
    <property type="entry name" value="ZN2_CY6_FUNGAL_2"/>
    <property type="match status" value="1"/>
</dbReference>
<evidence type="ECO:0000256" key="6">
    <source>
        <dbReference type="ARBA" id="ARBA00023163"/>
    </source>
</evidence>
<evidence type="ECO:0000256" key="2">
    <source>
        <dbReference type="ARBA" id="ARBA00022723"/>
    </source>
</evidence>
<evidence type="ECO:0000313" key="10">
    <source>
        <dbReference type="Proteomes" id="UP000000599"/>
    </source>
</evidence>
<dbReference type="GO" id="GO:0000981">
    <property type="term" value="F:DNA-binding transcription factor activity, RNA polymerase II-specific"/>
    <property type="evidence" value="ECO:0007669"/>
    <property type="project" value="InterPro"/>
</dbReference>
<keyword evidence="4" id="KW-0805">Transcription regulation</keyword>
<dbReference type="OrthoDB" id="2428527at2759"/>
<dbReference type="GO" id="GO:0005634">
    <property type="term" value="C:nucleus"/>
    <property type="evidence" value="ECO:0007669"/>
    <property type="project" value="UniProtKB-SubCell"/>
</dbReference>
<gene>
    <name evidence="9" type="ordered locus">DEHA2D01320g</name>
</gene>
<dbReference type="RefSeq" id="XP_002770248.1">
    <property type="nucleotide sequence ID" value="XM_002770202.1"/>
</dbReference>
<dbReference type="GO" id="GO:0008270">
    <property type="term" value="F:zinc ion binding"/>
    <property type="evidence" value="ECO:0007669"/>
    <property type="project" value="InterPro"/>
</dbReference>
<organism evidence="9 10">
    <name type="scientific">Debaryomyces hansenii (strain ATCC 36239 / CBS 767 / BCRC 21394 / JCM 1990 / NBRC 0083 / IGC 2968)</name>
    <name type="common">Yeast</name>
    <name type="synonym">Torulaspora hansenii</name>
    <dbReference type="NCBI Taxonomy" id="284592"/>
    <lineage>
        <taxon>Eukaryota</taxon>
        <taxon>Fungi</taxon>
        <taxon>Dikarya</taxon>
        <taxon>Ascomycota</taxon>
        <taxon>Saccharomycotina</taxon>
        <taxon>Pichiomycetes</taxon>
        <taxon>Debaryomycetaceae</taxon>
        <taxon>Debaryomyces</taxon>
    </lineage>
</organism>
<dbReference type="InParanoid" id="W0TYR5"/>
<dbReference type="InterPro" id="IPR036864">
    <property type="entry name" value="Zn2-C6_fun-type_DNA-bd_sf"/>
</dbReference>
<dbReference type="CDD" id="cd12148">
    <property type="entry name" value="fungal_TF_MHR"/>
    <property type="match status" value="1"/>
</dbReference>
<evidence type="ECO:0000259" key="8">
    <source>
        <dbReference type="PROSITE" id="PS50048"/>
    </source>
</evidence>
<evidence type="ECO:0000313" key="9">
    <source>
        <dbReference type="EMBL" id="CAG86654.4"/>
    </source>
</evidence>
<dbReference type="GO" id="GO:0006351">
    <property type="term" value="P:DNA-templated transcription"/>
    <property type="evidence" value="ECO:0007669"/>
    <property type="project" value="InterPro"/>
</dbReference>
<reference evidence="9 10" key="1">
    <citation type="journal article" date="2004" name="Nature">
        <title>Genome evolution in yeasts.</title>
        <authorList>
            <consortium name="Genolevures"/>
            <person name="Dujon B."/>
            <person name="Sherman D."/>
            <person name="Fischer G."/>
            <person name="Durrens P."/>
            <person name="Casaregola S."/>
            <person name="Lafontaine I."/>
            <person name="de Montigny J."/>
            <person name="Marck C."/>
            <person name="Neuveglise C."/>
            <person name="Talla E."/>
            <person name="Goffard N."/>
            <person name="Frangeul L."/>
            <person name="Aigle M."/>
            <person name="Anthouard V."/>
            <person name="Babour A."/>
            <person name="Barbe V."/>
            <person name="Barnay S."/>
            <person name="Blanchin S."/>
            <person name="Beckerich J.M."/>
            <person name="Beyne E."/>
            <person name="Bleykasten C."/>
            <person name="Boisrame A."/>
            <person name="Boyer J."/>
            <person name="Cattolico L."/>
            <person name="Confanioleri F."/>
            <person name="de Daruvar A."/>
            <person name="Despons L."/>
            <person name="Fabre E."/>
            <person name="Fairhead C."/>
            <person name="Ferry-Dumazet H."/>
            <person name="Groppi A."/>
            <person name="Hantraye F."/>
            <person name="Hennequin C."/>
            <person name="Jauniaux N."/>
            <person name="Joyet P."/>
            <person name="Kachouri R."/>
            <person name="Kerrest A."/>
            <person name="Koszul R."/>
            <person name="Lemaire M."/>
            <person name="Lesur I."/>
            <person name="Ma L."/>
            <person name="Muller H."/>
            <person name="Nicaud J.M."/>
            <person name="Nikolski M."/>
            <person name="Oztas S."/>
            <person name="Ozier-Kalogeropoulos O."/>
            <person name="Pellenz S."/>
            <person name="Potier S."/>
            <person name="Richard G.F."/>
            <person name="Straub M.L."/>
            <person name="Suleau A."/>
            <person name="Swennene D."/>
            <person name="Tekaia F."/>
            <person name="Wesolowski-Louvel M."/>
            <person name="Westhof E."/>
            <person name="Wirth B."/>
            <person name="Zeniou-Meyer M."/>
            <person name="Zivanovic I."/>
            <person name="Bolotin-Fukuhara M."/>
            <person name="Thierry A."/>
            <person name="Bouchier C."/>
            <person name="Caudron B."/>
            <person name="Scarpelli C."/>
            <person name="Gaillardin C."/>
            <person name="Weissenbach J."/>
            <person name="Wincker P."/>
            <person name="Souciet J.L."/>
        </authorList>
    </citation>
    <scope>NUCLEOTIDE SEQUENCE [LARGE SCALE GENOMIC DNA]</scope>
    <source>
        <strain evidence="10">ATCC 36239 / CBS 767 / BCRC 21394 / JCM 1990 / NBRC 0083 / IGC 2968</strain>
    </source>
</reference>
<dbReference type="GO" id="GO:0003677">
    <property type="term" value="F:DNA binding"/>
    <property type="evidence" value="ECO:0007669"/>
    <property type="project" value="UniProtKB-KW"/>
</dbReference>
<dbReference type="PROSITE" id="PS00463">
    <property type="entry name" value="ZN2_CY6_FUNGAL_1"/>
    <property type="match status" value="1"/>
</dbReference>
<keyword evidence="6" id="KW-0804">Transcription</keyword>
<keyword evidence="5" id="KW-0238">DNA-binding</keyword>
<dbReference type="SMART" id="SM00066">
    <property type="entry name" value="GAL4"/>
    <property type="match status" value="1"/>
</dbReference>
<evidence type="ECO:0000256" key="3">
    <source>
        <dbReference type="ARBA" id="ARBA00022833"/>
    </source>
</evidence>